<name>T1CC14_9ZZZZ</name>
<keyword evidence="2" id="KW-0560">Oxidoreductase</keyword>
<dbReference type="InterPro" id="IPR045025">
    <property type="entry name" value="HACL1-like"/>
</dbReference>
<keyword evidence="4" id="KW-0670">Pyruvate</keyword>
<evidence type="ECO:0000256" key="1">
    <source>
        <dbReference type="ARBA" id="ARBA00022723"/>
    </source>
</evidence>
<dbReference type="GO" id="GO:0046872">
    <property type="term" value="F:metal ion binding"/>
    <property type="evidence" value="ECO:0007669"/>
    <property type="project" value="UniProtKB-KW"/>
</dbReference>
<keyword evidence="1" id="KW-0479">Metal-binding</keyword>
<dbReference type="PANTHER" id="PTHR43710:SF7">
    <property type="entry name" value="INDOLEPYRUVATE OXIDOREDUCTASE SUBUNIT IORA"/>
    <property type="match status" value="1"/>
</dbReference>
<dbReference type="FunFam" id="3.40.50.970:FF:000039">
    <property type="entry name" value="Indolepyruvate oxidoreductase subunit IorA"/>
    <property type="match status" value="1"/>
</dbReference>
<dbReference type="Gene3D" id="3.40.50.970">
    <property type="match status" value="1"/>
</dbReference>
<dbReference type="GO" id="GO:0030976">
    <property type="term" value="F:thiamine pyrophosphate binding"/>
    <property type="evidence" value="ECO:0007669"/>
    <property type="project" value="InterPro"/>
</dbReference>
<dbReference type="InterPro" id="IPR002880">
    <property type="entry name" value="Pyrv_Fd/Flavodoxin_OxRdtase_N"/>
</dbReference>
<dbReference type="EMBL" id="AUZY01000365">
    <property type="protein sequence ID" value="EQD78893.1"/>
    <property type="molecule type" value="Genomic_DNA"/>
</dbReference>
<feature type="domain" description="Pyruvate flavodoxin/ferredoxin oxidoreductase pyrimidine binding" evidence="3">
    <location>
        <begin position="20"/>
        <end position="156"/>
    </location>
</feature>
<dbReference type="AlphaFoldDB" id="T1CC14"/>
<comment type="caution">
    <text evidence="4">The sequence shown here is derived from an EMBL/GenBank/DDBJ whole genome shotgun (WGS) entry which is preliminary data.</text>
</comment>
<dbReference type="GO" id="GO:0016491">
    <property type="term" value="F:oxidoreductase activity"/>
    <property type="evidence" value="ECO:0007669"/>
    <property type="project" value="UniProtKB-KW"/>
</dbReference>
<gene>
    <name evidence="4" type="ORF">B1B_00480</name>
</gene>
<dbReference type="PANTHER" id="PTHR43710">
    <property type="entry name" value="2-HYDROXYACYL-COA LYASE"/>
    <property type="match status" value="1"/>
</dbReference>
<reference evidence="4" key="2">
    <citation type="journal article" date="2014" name="ISME J.">
        <title>Microbial stratification in low pH oxic and suboxic macroscopic growths along an acid mine drainage.</title>
        <authorList>
            <person name="Mendez-Garcia C."/>
            <person name="Mesa V."/>
            <person name="Sprenger R.R."/>
            <person name="Richter M."/>
            <person name="Diez M.S."/>
            <person name="Solano J."/>
            <person name="Bargiela R."/>
            <person name="Golyshina O.V."/>
            <person name="Manteca A."/>
            <person name="Ramos J.L."/>
            <person name="Gallego J.R."/>
            <person name="Llorente I."/>
            <person name="Martins Dos Santos V.A."/>
            <person name="Jensen O.N."/>
            <person name="Pelaez A.I."/>
            <person name="Sanchez J."/>
            <person name="Ferrer M."/>
        </authorList>
    </citation>
    <scope>NUCLEOTIDE SEQUENCE</scope>
</reference>
<protein>
    <submittedName>
        <fullName evidence="4">Indolepyruvate ferredoxin oxidoreductase, IorA subunit</fullName>
    </submittedName>
</protein>
<organism evidence="4">
    <name type="scientific">mine drainage metagenome</name>
    <dbReference type="NCBI Taxonomy" id="410659"/>
    <lineage>
        <taxon>unclassified sequences</taxon>
        <taxon>metagenomes</taxon>
        <taxon>ecological metagenomes</taxon>
    </lineage>
</organism>
<feature type="non-terminal residue" evidence="4">
    <location>
        <position position="164"/>
    </location>
</feature>
<dbReference type="CDD" id="cd07034">
    <property type="entry name" value="TPP_PYR_PFOR_IOR-alpha_like"/>
    <property type="match status" value="1"/>
</dbReference>
<dbReference type="Pfam" id="PF01855">
    <property type="entry name" value="POR_N"/>
    <property type="match status" value="1"/>
</dbReference>
<proteinExistence type="predicted"/>
<evidence type="ECO:0000313" key="4">
    <source>
        <dbReference type="EMBL" id="EQD78893.1"/>
    </source>
</evidence>
<dbReference type="SUPFAM" id="SSF52518">
    <property type="entry name" value="Thiamin diphosphate-binding fold (THDP-binding)"/>
    <property type="match status" value="1"/>
</dbReference>
<dbReference type="InterPro" id="IPR029061">
    <property type="entry name" value="THDP-binding"/>
</dbReference>
<reference evidence="4" key="1">
    <citation type="submission" date="2013-08" db="EMBL/GenBank/DDBJ databases">
        <authorList>
            <person name="Mendez C."/>
            <person name="Richter M."/>
            <person name="Ferrer M."/>
            <person name="Sanchez J."/>
        </authorList>
    </citation>
    <scope>NUCLEOTIDE SEQUENCE</scope>
</reference>
<accession>T1CC14</accession>
<evidence type="ECO:0000256" key="2">
    <source>
        <dbReference type="ARBA" id="ARBA00023002"/>
    </source>
</evidence>
<evidence type="ECO:0000259" key="3">
    <source>
        <dbReference type="Pfam" id="PF01855"/>
    </source>
</evidence>
<sequence>MGDLFYAVYRKAGIHFEYSVNEKVALEVAFASASLGLRSMVFMKHVGMNVASDAMLSIAYTGTRGGLVIMTADDPSMHSSQNEQDNRHYADLGHLPMIEPTTPQEAKDFIPLAFDISERYRTPVIFRTTTMISHERGLVQVKHTEKPREIVPFESGKAEFNSLP</sequence>